<keyword evidence="2" id="KW-1133">Transmembrane helix</keyword>
<dbReference type="GO" id="GO:0006826">
    <property type="term" value="P:iron ion transport"/>
    <property type="evidence" value="ECO:0007669"/>
    <property type="project" value="TreeGrafter"/>
</dbReference>
<evidence type="ECO:0000313" key="3">
    <source>
        <dbReference type="EMBL" id="GIJ92757.1"/>
    </source>
</evidence>
<evidence type="ECO:0000313" key="4">
    <source>
        <dbReference type="Proteomes" id="UP001043456"/>
    </source>
</evidence>
<gene>
    <name evidence="3" type="ORF">Asppvi_002035</name>
</gene>
<dbReference type="OrthoDB" id="4494341at2759"/>
<name>A0A9P3BKG5_9EURO</name>
<sequence>MAALSYHTWDLRSSCRWYLAGAGILWVVLSVAAGAHAILIKKQLGCAWPAVTVQPFHELLRIEITVPAHWALQPGQWVYLWLPHAGFRTCFQLPLFYVSFWDDTPKQRTLYILVRPKSVSLYQRLYMRESLHGRQRFALLLGPYGRSLDFTAFGTILFIVEDTAIVRVLPFIRMLVLASEQRRAMVRKLRIVWQMDDFTDWMQELLDLDRGEFKILRFSLYYRLNSTTDNPDDMRGGRIKLCPGSMKAGQVAQHHLNKRRGKLAVGGQSEKWSNLRQGLT</sequence>
<dbReference type="Proteomes" id="UP001043456">
    <property type="component" value="Unassembled WGS sequence"/>
</dbReference>
<dbReference type="Gene3D" id="3.40.50.80">
    <property type="entry name" value="Nucleotide-binding domain of ferredoxin-NADP reductase (FNR) module"/>
    <property type="match status" value="1"/>
</dbReference>
<dbReference type="EMBL" id="BHVY01000012">
    <property type="protein sequence ID" value="GIJ92757.1"/>
    <property type="molecule type" value="Genomic_DNA"/>
</dbReference>
<keyword evidence="4" id="KW-1185">Reference proteome</keyword>
<keyword evidence="2" id="KW-0472">Membrane</keyword>
<dbReference type="AlphaFoldDB" id="A0A9P3BKG5"/>
<keyword evidence="2" id="KW-0812">Transmembrane</keyword>
<feature type="transmembrane region" description="Helical" evidence="2">
    <location>
        <begin position="17"/>
        <end position="39"/>
    </location>
</feature>
<dbReference type="PANTHER" id="PTHR32361:SF9">
    <property type="entry name" value="FERRIC REDUCTASE TRANSMEMBRANE COMPONENT 3-RELATED"/>
    <property type="match status" value="1"/>
</dbReference>
<keyword evidence="1" id="KW-0813">Transport</keyword>
<evidence type="ECO:0000256" key="1">
    <source>
        <dbReference type="ARBA" id="ARBA00022448"/>
    </source>
</evidence>
<proteinExistence type="predicted"/>
<evidence type="ECO:0000256" key="2">
    <source>
        <dbReference type="SAM" id="Phobius"/>
    </source>
</evidence>
<dbReference type="GO" id="GO:0006879">
    <property type="term" value="P:intracellular iron ion homeostasis"/>
    <property type="evidence" value="ECO:0007669"/>
    <property type="project" value="TreeGrafter"/>
</dbReference>
<comment type="caution">
    <text evidence="3">The sequence shown here is derived from an EMBL/GenBank/DDBJ whole genome shotgun (WGS) entry which is preliminary data.</text>
</comment>
<reference evidence="3 4" key="1">
    <citation type="submission" date="2018-10" db="EMBL/GenBank/DDBJ databases">
        <title>Pan-genome distribution and transcriptional activeness of fungal secondary metabolism genes in Aspergillus section Fumigati.</title>
        <authorList>
            <person name="Takahashi H."/>
            <person name="Umemura M."/>
            <person name="Ninomiya A."/>
            <person name="Kusuya Y."/>
            <person name="Urayama S."/>
            <person name="Shimizu M."/>
            <person name="Watanabe A."/>
            <person name="Kamei K."/>
            <person name="Yaguchi T."/>
            <person name="Hagiwara D."/>
        </authorList>
    </citation>
    <scope>NUCLEOTIDE SEQUENCE [LARGE SCALE GENOMIC DNA]</scope>
    <source>
        <strain evidence="3 4">IFM 55266</strain>
    </source>
</reference>
<protein>
    <recommendedName>
        <fullName evidence="5">FAD-binding FR-type domain-containing protein</fullName>
    </recommendedName>
</protein>
<organism evidence="3 4">
    <name type="scientific">Aspergillus pseudoviridinutans</name>
    <dbReference type="NCBI Taxonomy" id="1517512"/>
    <lineage>
        <taxon>Eukaryota</taxon>
        <taxon>Fungi</taxon>
        <taxon>Dikarya</taxon>
        <taxon>Ascomycota</taxon>
        <taxon>Pezizomycotina</taxon>
        <taxon>Eurotiomycetes</taxon>
        <taxon>Eurotiomycetidae</taxon>
        <taxon>Eurotiales</taxon>
        <taxon>Aspergillaceae</taxon>
        <taxon>Aspergillus</taxon>
        <taxon>Aspergillus subgen. Fumigati</taxon>
    </lineage>
</organism>
<dbReference type="GeneID" id="67000647"/>
<dbReference type="InterPro" id="IPR039261">
    <property type="entry name" value="FNR_nucleotide-bd"/>
</dbReference>
<evidence type="ECO:0008006" key="5">
    <source>
        <dbReference type="Google" id="ProtNLM"/>
    </source>
</evidence>
<dbReference type="GO" id="GO:0015677">
    <property type="term" value="P:copper ion import"/>
    <property type="evidence" value="ECO:0007669"/>
    <property type="project" value="TreeGrafter"/>
</dbReference>
<dbReference type="RefSeq" id="XP_043163503.1">
    <property type="nucleotide sequence ID" value="XM_043307568.1"/>
</dbReference>
<dbReference type="GO" id="GO:0000293">
    <property type="term" value="F:ferric-chelate reductase activity"/>
    <property type="evidence" value="ECO:0007669"/>
    <property type="project" value="TreeGrafter"/>
</dbReference>
<dbReference type="GO" id="GO:0005886">
    <property type="term" value="C:plasma membrane"/>
    <property type="evidence" value="ECO:0007669"/>
    <property type="project" value="TreeGrafter"/>
</dbReference>
<dbReference type="InterPro" id="IPR051410">
    <property type="entry name" value="Ferric/Cupric_Reductase"/>
</dbReference>
<accession>A0A9P3BKG5</accession>
<dbReference type="PANTHER" id="PTHR32361">
    <property type="entry name" value="FERRIC/CUPRIC REDUCTASE TRANSMEMBRANE COMPONENT"/>
    <property type="match status" value="1"/>
</dbReference>